<dbReference type="EMBL" id="CM035417">
    <property type="protein sequence ID" value="KAH7422871.1"/>
    <property type="molecule type" value="Genomic_DNA"/>
</dbReference>
<dbReference type="PANTHER" id="PTHR37248">
    <property type="entry name" value="TRANSLATION INITIATION FACTOR"/>
    <property type="match status" value="1"/>
</dbReference>
<proteinExistence type="predicted"/>
<dbReference type="OrthoDB" id="1920481at2759"/>
<evidence type="ECO:0000313" key="4">
    <source>
        <dbReference type="Proteomes" id="UP000825935"/>
    </source>
</evidence>
<name>A0A8T2THN0_CERRI</name>
<keyword evidence="4" id="KW-1185">Reference proteome</keyword>
<evidence type="ECO:0000256" key="1">
    <source>
        <dbReference type="SAM" id="MobiDB-lite"/>
    </source>
</evidence>
<accession>A0A8T2THN0</accession>
<feature type="region of interest" description="Disordered" evidence="1">
    <location>
        <begin position="1"/>
        <end position="24"/>
    </location>
</feature>
<evidence type="ECO:0000259" key="2">
    <source>
        <dbReference type="Pfam" id="PF10512"/>
    </source>
</evidence>
<comment type="caution">
    <text evidence="3">The sequence shown here is derived from an EMBL/GenBank/DDBJ whole genome shotgun (WGS) entry which is preliminary data.</text>
</comment>
<dbReference type="Pfam" id="PF10512">
    <property type="entry name" value="Borealin"/>
    <property type="match status" value="1"/>
</dbReference>
<dbReference type="OMA" id="ICIPEEC"/>
<organism evidence="3 4">
    <name type="scientific">Ceratopteris richardii</name>
    <name type="common">Triangle waterfern</name>
    <dbReference type="NCBI Taxonomy" id="49495"/>
    <lineage>
        <taxon>Eukaryota</taxon>
        <taxon>Viridiplantae</taxon>
        <taxon>Streptophyta</taxon>
        <taxon>Embryophyta</taxon>
        <taxon>Tracheophyta</taxon>
        <taxon>Polypodiopsida</taxon>
        <taxon>Polypodiidae</taxon>
        <taxon>Polypodiales</taxon>
        <taxon>Pteridineae</taxon>
        <taxon>Pteridaceae</taxon>
        <taxon>Parkerioideae</taxon>
        <taxon>Ceratopteris</taxon>
    </lineage>
</organism>
<protein>
    <recommendedName>
        <fullName evidence="2">Borealin C-terminal domain-containing protein</fullName>
    </recommendedName>
</protein>
<dbReference type="AlphaFoldDB" id="A0A8T2THN0"/>
<dbReference type="InterPro" id="IPR046466">
    <property type="entry name" value="Borealin_C"/>
</dbReference>
<dbReference type="PANTHER" id="PTHR37248:SF1">
    <property type="entry name" value="TRANSLATION INITIATION FACTOR"/>
    <property type="match status" value="1"/>
</dbReference>
<sequence>MGKPRKPAARKPLAPKDSNIDHQSHTNDVANQLREVNHKECERRIAAIRAVCDAEVEGYLTQMRIALSMLPKEIRMMPLHDFISRFCPDRVAVRAPDMDVIEIRRNPSFSSIAENFELHGHAIPSLLCQAFNTPRGFPFVPSEVNDASVDVQNKAVHDESEDEEFLKFMKSFRNSQSFQLNATTPTTSIVGLTPKSMRLPKKGEALLSINGSPLGVFEQDKIICIPEECPGNLR</sequence>
<feature type="domain" description="Borealin C-terminal" evidence="2">
    <location>
        <begin position="179"/>
        <end position="226"/>
    </location>
</feature>
<dbReference type="Proteomes" id="UP000825935">
    <property type="component" value="Chromosome 12"/>
</dbReference>
<gene>
    <name evidence="3" type="ORF">KP509_12G029900</name>
</gene>
<evidence type="ECO:0000313" key="3">
    <source>
        <dbReference type="EMBL" id="KAH7422871.1"/>
    </source>
</evidence>
<reference evidence="3" key="1">
    <citation type="submission" date="2021-08" db="EMBL/GenBank/DDBJ databases">
        <title>WGS assembly of Ceratopteris richardii.</title>
        <authorList>
            <person name="Marchant D.B."/>
            <person name="Chen G."/>
            <person name="Jenkins J."/>
            <person name="Shu S."/>
            <person name="Leebens-Mack J."/>
            <person name="Grimwood J."/>
            <person name="Schmutz J."/>
            <person name="Soltis P."/>
            <person name="Soltis D."/>
            <person name="Chen Z.-H."/>
        </authorList>
    </citation>
    <scope>NUCLEOTIDE SEQUENCE</scope>
    <source>
        <strain evidence="3">Whitten #5841</strain>
        <tissue evidence="3">Leaf</tissue>
    </source>
</reference>